<protein>
    <submittedName>
        <fullName evidence="2">Uncharacterized protein</fullName>
    </submittedName>
</protein>
<feature type="region of interest" description="Disordered" evidence="1">
    <location>
        <begin position="137"/>
        <end position="162"/>
    </location>
</feature>
<feature type="compositionally biased region" description="Low complexity" evidence="1">
    <location>
        <begin position="40"/>
        <end position="56"/>
    </location>
</feature>
<reference evidence="2" key="1">
    <citation type="submission" date="2020-04" db="EMBL/GenBank/DDBJ databases">
        <authorList>
            <person name="Alioto T."/>
            <person name="Alioto T."/>
            <person name="Gomez Garrido J."/>
        </authorList>
    </citation>
    <scope>NUCLEOTIDE SEQUENCE</scope>
    <source>
        <strain evidence="2">A484AB</strain>
    </source>
</reference>
<evidence type="ECO:0000313" key="3">
    <source>
        <dbReference type="Proteomes" id="UP001152795"/>
    </source>
</evidence>
<feature type="compositionally biased region" description="Polar residues" evidence="1">
    <location>
        <begin position="57"/>
        <end position="81"/>
    </location>
</feature>
<keyword evidence="3" id="KW-1185">Reference proteome</keyword>
<feature type="region of interest" description="Disordered" evidence="1">
    <location>
        <begin position="1"/>
        <end position="122"/>
    </location>
</feature>
<name>A0A6S7JYX4_PARCT</name>
<feature type="compositionally biased region" description="Polar residues" evidence="1">
    <location>
        <begin position="109"/>
        <end position="120"/>
    </location>
</feature>
<proteinExistence type="predicted"/>
<feature type="non-terminal residue" evidence="2">
    <location>
        <position position="238"/>
    </location>
</feature>
<comment type="caution">
    <text evidence="2">The sequence shown here is derived from an EMBL/GenBank/DDBJ whole genome shotgun (WGS) entry which is preliminary data.</text>
</comment>
<feature type="non-terminal residue" evidence="2">
    <location>
        <position position="1"/>
    </location>
</feature>
<sequence length="238" mass="25322">PLKRKASESQSENTHPVVVIGDSEPEGDDGEVWKREEKTSVSNVVTSSRTSTSTGSLHASVTQASSVPMSSPASGGQNSSFAAALRKLAKQAMSPGSQSPVSVLPPPNTSTMSPVKSNGCESPKLNGTPIVCKKEIPDPSYLNSKENRVHPNMPSSSELSGISGHQIVPGVFSLGSRGYEAKTGAIEDLHAPGRVQDIPRVRAVHPPPPAHPFYMPFLQRPTMPDSMYLPPFPYYPPT</sequence>
<organism evidence="2 3">
    <name type="scientific">Paramuricea clavata</name>
    <name type="common">Red gorgonian</name>
    <name type="synonym">Violescent sea-whip</name>
    <dbReference type="NCBI Taxonomy" id="317549"/>
    <lineage>
        <taxon>Eukaryota</taxon>
        <taxon>Metazoa</taxon>
        <taxon>Cnidaria</taxon>
        <taxon>Anthozoa</taxon>
        <taxon>Octocorallia</taxon>
        <taxon>Malacalcyonacea</taxon>
        <taxon>Plexauridae</taxon>
        <taxon>Paramuricea</taxon>
    </lineage>
</organism>
<accession>A0A6S7JYX4</accession>
<dbReference type="AlphaFoldDB" id="A0A6S7JYX4"/>
<gene>
    <name evidence="2" type="ORF">PACLA_8A013288</name>
</gene>
<evidence type="ECO:0000256" key="1">
    <source>
        <dbReference type="SAM" id="MobiDB-lite"/>
    </source>
</evidence>
<dbReference type="Proteomes" id="UP001152795">
    <property type="component" value="Unassembled WGS sequence"/>
</dbReference>
<evidence type="ECO:0000313" key="2">
    <source>
        <dbReference type="EMBL" id="CAB4035394.1"/>
    </source>
</evidence>
<dbReference type="EMBL" id="CACRXK020021014">
    <property type="protein sequence ID" value="CAB4035394.1"/>
    <property type="molecule type" value="Genomic_DNA"/>
</dbReference>